<keyword evidence="2" id="KW-0812">Transmembrane</keyword>
<sequence length="587" mass="62183">MAPVASTPCGTSWEFPMRLDQDPRLISALQKAMDAEAEQVQPSPGAWDRLQERLVAERLRPVRTRWKTGWPVALAGVSVALVVVALVLLTLGGPQRAAVPADTVSAFPSPVSTAPSGRYRPSQPRVAWTIYRPGTDGLLVDAARASAPYDPVQAVESLFEQAPTVPGAVSFPRNGANRVKSLTYLDGTVHLDMASVDDQTRPRGPGADAQARLWVESWVRTADEAFDSFGPVVITLNGSPTTLYGSVDTTQPLFDPRVEIAYTGSIFFPGPSERVTSPVGIAAMPGAVGDQLVVTGRDGRTVASLKADAAGGGRTVLSSAPELDPGDYTLTLRSRSGQVQEQRSFTVTGSAPSGARSPVTDPPTTPVATTLVYFPGPKDTLLAEPRPKTTLLEAVAAVGREPSSNDASWPFGSLTLSSVAEQDGAVLVDYAGDDKIRPTDPDAAKAAFWAQSLVHTVSAYVGRPVPVQVTLRGKSFLLFDALDSTEPIPFRPLDERLTDGLTLPDAVPAPGPLQVVGALDQRRDDVTWYVIDTITEETLYQGTAPVAADHSYGFSLVLPPGTYKIRVDAARRGAAPAQTATAGFEIV</sequence>
<feature type="region of interest" description="Disordered" evidence="1">
    <location>
        <begin position="335"/>
        <end position="366"/>
    </location>
</feature>
<dbReference type="EMBL" id="LT629799">
    <property type="protein sequence ID" value="SDU99418.1"/>
    <property type="molecule type" value="Genomic_DNA"/>
</dbReference>
<keyword evidence="2" id="KW-0472">Membrane</keyword>
<evidence type="ECO:0000313" key="3">
    <source>
        <dbReference type="EMBL" id="SDU99418.1"/>
    </source>
</evidence>
<organism evidence="3 4">
    <name type="scientific">Microlunatus sagamiharensis</name>
    <dbReference type="NCBI Taxonomy" id="546874"/>
    <lineage>
        <taxon>Bacteria</taxon>
        <taxon>Bacillati</taxon>
        <taxon>Actinomycetota</taxon>
        <taxon>Actinomycetes</taxon>
        <taxon>Propionibacteriales</taxon>
        <taxon>Propionibacteriaceae</taxon>
        <taxon>Microlunatus</taxon>
    </lineage>
</organism>
<evidence type="ECO:0000256" key="2">
    <source>
        <dbReference type="SAM" id="Phobius"/>
    </source>
</evidence>
<evidence type="ECO:0008006" key="5">
    <source>
        <dbReference type="Google" id="ProtNLM"/>
    </source>
</evidence>
<accession>A0A1H2N2E0</accession>
<dbReference type="AlphaFoldDB" id="A0A1H2N2E0"/>
<proteinExistence type="predicted"/>
<reference evidence="4" key="1">
    <citation type="submission" date="2016-10" db="EMBL/GenBank/DDBJ databases">
        <authorList>
            <person name="Varghese N."/>
            <person name="Submissions S."/>
        </authorList>
    </citation>
    <scope>NUCLEOTIDE SEQUENCE [LARGE SCALE GENOMIC DNA]</scope>
    <source>
        <strain evidence="4">DSM 21743</strain>
    </source>
</reference>
<gene>
    <name evidence="3" type="ORF">SAMN04488544_3155</name>
</gene>
<dbReference type="Proteomes" id="UP000198825">
    <property type="component" value="Chromosome I"/>
</dbReference>
<feature type="compositionally biased region" description="Polar residues" evidence="1">
    <location>
        <begin position="335"/>
        <end position="351"/>
    </location>
</feature>
<keyword evidence="2" id="KW-1133">Transmembrane helix</keyword>
<evidence type="ECO:0000313" key="4">
    <source>
        <dbReference type="Proteomes" id="UP000198825"/>
    </source>
</evidence>
<keyword evidence="4" id="KW-1185">Reference proteome</keyword>
<feature type="transmembrane region" description="Helical" evidence="2">
    <location>
        <begin position="68"/>
        <end position="91"/>
    </location>
</feature>
<name>A0A1H2N2E0_9ACTN</name>
<protein>
    <recommendedName>
        <fullName evidence="5">Sporulation and spore germination</fullName>
    </recommendedName>
</protein>
<evidence type="ECO:0000256" key="1">
    <source>
        <dbReference type="SAM" id="MobiDB-lite"/>
    </source>
</evidence>